<dbReference type="GO" id="GO:0000271">
    <property type="term" value="P:polysaccharide biosynthetic process"/>
    <property type="evidence" value="ECO:0007669"/>
    <property type="project" value="InterPro"/>
</dbReference>
<dbReference type="Pfam" id="PF04138">
    <property type="entry name" value="GtrA_DPMS_TM"/>
    <property type="match status" value="1"/>
</dbReference>
<name>U2ZB64_AQUA1</name>
<evidence type="ECO:0000259" key="7">
    <source>
        <dbReference type="Pfam" id="PF04138"/>
    </source>
</evidence>
<gene>
    <name evidence="8" type="ORF">PA6_056_00080</name>
</gene>
<dbReference type="eggNOG" id="COG2246">
    <property type="taxonomic scope" value="Bacteria"/>
</dbReference>
<keyword evidence="5 6" id="KW-0472">Membrane</keyword>
<feature type="transmembrane region" description="Helical" evidence="6">
    <location>
        <begin position="47"/>
        <end position="64"/>
    </location>
</feature>
<proteinExistence type="inferred from homology"/>
<dbReference type="PANTHER" id="PTHR38459">
    <property type="entry name" value="PROPHAGE BACTOPRENOL-LINKED GLUCOSE TRANSLOCASE HOMOLOG"/>
    <property type="match status" value="1"/>
</dbReference>
<keyword evidence="3 6" id="KW-0812">Transmembrane</keyword>
<feature type="transmembrane region" description="Helical" evidence="6">
    <location>
        <begin position="14"/>
        <end position="35"/>
    </location>
</feature>
<feature type="domain" description="GtrA/DPMS transmembrane" evidence="7">
    <location>
        <begin position="17"/>
        <end position="129"/>
    </location>
</feature>
<dbReference type="AlphaFoldDB" id="U2ZB64"/>
<evidence type="ECO:0000256" key="5">
    <source>
        <dbReference type="ARBA" id="ARBA00023136"/>
    </source>
</evidence>
<dbReference type="RefSeq" id="WP_021703024.1">
    <property type="nucleotide sequence ID" value="NZ_BATI01000056.1"/>
</dbReference>
<evidence type="ECO:0000313" key="9">
    <source>
        <dbReference type="Proteomes" id="UP000016560"/>
    </source>
</evidence>
<keyword evidence="9" id="KW-1185">Reference proteome</keyword>
<evidence type="ECO:0000256" key="2">
    <source>
        <dbReference type="ARBA" id="ARBA00009399"/>
    </source>
</evidence>
<reference evidence="8" key="1">
    <citation type="submission" date="2024-09" db="EMBL/GenBank/DDBJ databases">
        <title>Whole genome shotgun sequence of Pseudomonas alcaligenes NBRC 14159.</title>
        <authorList>
            <person name="Yoshida I."/>
            <person name="Hosoyama A."/>
            <person name="Tsuchikane K."/>
            <person name="Noguchi M."/>
            <person name="Hirakata S."/>
            <person name="Ando Y."/>
            <person name="Ohji S."/>
            <person name="Yamazoe A."/>
            <person name="Yamazaki S."/>
            <person name="Fujita N."/>
        </authorList>
    </citation>
    <scope>NUCLEOTIDE SEQUENCE</scope>
    <source>
        <strain evidence="8">NBRC 14159</strain>
    </source>
</reference>
<feature type="transmembrane region" description="Helical" evidence="6">
    <location>
        <begin position="103"/>
        <end position="124"/>
    </location>
</feature>
<comment type="subcellular location">
    <subcellularLocation>
        <location evidence="1">Membrane</location>
        <topology evidence="1">Multi-pass membrane protein</topology>
    </subcellularLocation>
</comment>
<dbReference type="EMBL" id="BATI01000056">
    <property type="protein sequence ID" value="GAD64961.1"/>
    <property type="molecule type" value="Genomic_DNA"/>
</dbReference>
<sequence>MPTEKGLWRTARQLFSYALVGLLSNLAGYALYLLLTHLGFTPKLTMTALYASGATLGFFANRRFTFRHDGHIGAAGLRFMLAHALGYLLNLTLLVLFVDTLGFAHQIVQAVAIVVVAVFLFVLFRGFVFVQRTPGPGVDPS</sequence>
<dbReference type="GO" id="GO:0005886">
    <property type="term" value="C:plasma membrane"/>
    <property type="evidence" value="ECO:0007669"/>
    <property type="project" value="TreeGrafter"/>
</dbReference>
<organism evidence="8 9">
    <name type="scientific">Aquipseudomonas alcaligenes (strain ATCC 14909 / DSM 50342 / CCUG 1425 / JCM 20561 / NBRC 14159 / NCIMB 9945 / NCTC 10367 / 1577)</name>
    <name type="common">Pseudomonas alcaligenes</name>
    <dbReference type="NCBI Taxonomy" id="1215092"/>
    <lineage>
        <taxon>Bacteria</taxon>
        <taxon>Pseudomonadati</taxon>
        <taxon>Pseudomonadota</taxon>
        <taxon>Gammaproteobacteria</taxon>
        <taxon>Pseudomonadales</taxon>
        <taxon>Pseudomonadaceae</taxon>
        <taxon>Aquipseudomonas</taxon>
    </lineage>
</organism>
<evidence type="ECO:0000256" key="3">
    <source>
        <dbReference type="ARBA" id="ARBA00022692"/>
    </source>
</evidence>
<dbReference type="Proteomes" id="UP000016560">
    <property type="component" value="Unassembled WGS sequence"/>
</dbReference>
<comment type="caution">
    <text evidence="8">The sequence shown here is derived from an EMBL/GenBank/DDBJ whole genome shotgun (WGS) entry which is preliminary data.</text>
</comment>
<keyword evidence="4 6" id="KW-1133">Transmembrane helix</keyword>
<evidence type="ECO:0000256" key="6">
    <source>
        <dbReference type="SAM" id="Phobius"/>
    </source>
</evidence>
<evidence type="ECO:0000256" key="1">
    <source>
        <dbReference type="ARBA" id="ARBA00004141"/>
    </source>
</evidence>
<evidence type="ECO:0000313" key="8">
    <source>
        <dbReference type="EMBL" id="GAD64961.1"/>
    </source>
</evidence>
<dbReference type="OrthoDB" id="5772132at2"/>
<feature type="transmembrane region" description="Helical" evidence="6">
    <location>
        <begin position="76"/>
        <end position="97"/>
    </location>
</feature>
<comment type="similarity">
    <text evidence="2">Belongs to the GtrA family.</text>
</comment>
<dbReference type="InterPro" id="IPR007267">
    <property type="entry name" value="GtrA_DPMS_TM"/>
</dbReference>
<dbReference type="InterPro" id="IPR051401">
    <property type="entry name" value="GtrA_CellWall_Glycosyl"/>
</dbReference>
<protein>
    <recommendedName>
        <fullName evidence="7">GtrA/DPMS transmembrane domain-containing protein</fullName>
    </recommendedName>
</protein>
<evidence type="ECO:0000256" key="4">
    <source>
        <dbReference type="ARBA" id="ARBA00022989"/>
    </source>
</evidence>
<accession>U2ZB64</accession>
<dbReference type="PANTHER" id="PTHR38459:SF1">
    <property type="entry name" value="PROPHAGE BACTOPRENOL-LINKED GLUCOSE TRANSLOCASE HOMOLOG"/>
    <property type="match status" value="1"/>
</dbReference>